<dbReference type="Proteomes" id="UP000515465">
    <property type="component" value="Plasmid p_1"/>
</dbReference>
<protein>
    <submittedName>
        <fullName evidence="1">Hydroxyisourate hydrolase</fullName>
    </submittedName>
</protein>
<dbReference type="AlphaFoldDB" id="A0A7G6T6N6"/>
<proteinExistence type="predicted"/>
<dbReference type="EMBL" id="CP050299">
    <property type="protein sequence ID" value="QND62418.1"/>
    <property type="molecule type" value="Genomic_DNA"/>
</dbReference>
<organism evidence="1 2">
    <name type="scientific">Mesorhizobium huakuii</name>
    <dbReference type="NCBI Taxonomy" id="28104"/>
    <lineage>
        <taxon>Bacteria</taxon>
        <taxon>Pseudomonadati</taxon>
        <taxon>Pseudomonadota</taxon>
        <taxon>Alphaproteobacteria</taxon>
        <taxon>Hyphomicrobiales</taxon>
        <taxon>Phyllobacteriaceae</taxon>
        <taxon>Mesorhizobium</taxon>
    </lineage>
</organism>
<sequence>MQRPSADTATYADIWKDAIEANNRAYVARGDTRFAGANAPAVEAHFVIWSTKRSVVFSVLDTATGCTPKGVPAAGVAVKLCPLRIAIYDGLLVRTLDGGRACFLEIEPKVVGGNPVGSGSYVSYDIKTKTLKTGTIVAHQAVEGCSLTLALPPL</sequence>
<evidence type="ECO:0000313" key="2">
    <source>
        <dbReference type="Proteomes" id="UP000515465"/>
    </source>
</evidence>
<evidence type="ECO:0000313" key="1">
    <source>
        <dbReference type="EMBL" id="QND62418.1"/>
    </source>
</evidence>
<keyword evidence="1" id="KW-0378">Hydrolase</keyword>
<gene>
    <name evidence="1" type="ORF">HB778_40680</name>
</gene>
<reference evidence="2" key="1">
    <citation type="journal article" date="2020" name="Mol. Plant Microbe">
        <title>Rhizobial microsymbionts of the narrowly endemic Oxytropis species growing in Kamchatka are characterized by significant genetic diversity and possess a set of genes that are associated with T3SS and T6SS secretion systems and can affect the development of symbiosis.</title>
        <authorList>
            <person name="Safronova V."/>
            <person name="Guro P."/>
            <person name="Sazanova A."/>
            <person name="Kuznetsova I."/>
            <person name="Belimov A."/>
            <person name="Yakubov V."/>
            <person name="Chirak E."/>
            <person name="Afonin A."/>
            <person name="Gogolev Y."/>
            <person name="Andronov E."/>
            <person name="Tikhonovich I."/>
        </authorList>
    </citation>
    <scope>NUCLEOTIDE SEQUENCE [LARGE SCALE GENOMIC DNA]</scope>
    <source>
        <strain evidence="2">583</strain>
        <plasmid evidence="2">p_1</plasmid>
    </source>
</reference>
<geneLocation type="plasmid" evidence="1 2">
    <name>p_1</name>
</geneLocation>
<keyword evidence="1" id="KW-0614">Plasmid</keyword>
<accession>A0A7G6T6N6</accession>
<name>A0A7G6T6N6_9HYPH</name>
<dbReference type="GO" id="GO:0016787">
    <property type="term" value="F:hydrolase activity"/>
    <property type="evidence" value="ECO:0007669"/>
    <property type="project" value="UniProtKB-KW"/>
</dbReference>